<dbReference type="Pfam" id="PF03441">
    <property type="entry name" value="FAD_binding_7"/>
    <property type="match status" value="1"/>
</dbReference>
<comment type="cofactor">
    <cofactor evidence="5">
        <name>FAD</name>
        <dbReference type="ChEBI" id="CHEBI:57692"/>
    </cofactor>
    <text evidence="5">Binds 1 FAD per subunit.</text>
</comment>
<dbReference type="PROSITE" id="PS51645">
    <property type="entry name" value="PHR_CRY_ALPHA_BETA"/>
    <property type="match status" value="1"/>
</dbReference>
<dbReference type="GO" id="GO:0006139">
    <property type="term" value="P:nucleobase-containing compound metabolic process"/>
    <property type="evidence" value="ECO:0007669"/>
    <property type="project" value="UniProtKB-ARBA"/>
</dbReference>
<feature type="domain" description="Photolyase/cryptochrome alpha/beta" evidence="7">
    <location>
        <begin position="8"/>
        <end position="138"/>
    </location>
</feature>
<dbReference type="OrthoDB" id="9772484at2"/>
<evidence type="ECO:0000256" key="3">
    <source>
        <dbReference type="ARBA" id="ARBA00022827"/>
    </source>
</evidence>
<dbReference type="PROSITE" id="PS00394">
    <property type="entry name" value="DNA_PHOTOLYASES_1_1"/>
    <property type="match status" value="1"/>
</dbReference>
<evidence type="ECO:0000313" key="8">
    <source>
        <dbReference type="EMBL" id="KZS42855.1"/>
    </source>
</evidence>
<accession>A0A163CY05</accession>
<dbReference type="PANTHER" id="PTHR11455:SF9">
    <property type="entry name" value="CRYPTOCHROME CIRCADIAN CLOCK 5 ISOFORM X1"/>
    <property type="match status" value="1"/>
</dbReference>
<dbReference type="GO" id="GO:0006950">
    <property type="term" value="P:response to stress"/>
    <property type="evidence" value="ECO:0007669"/>
    <property type="project" value="UniProtKB-ARBA"/>
</dbReference>
<dbReference type="Proteomes" id="UP000076715">
    <property type="component" value="Unassembled WGS sequence"/>
</dbReference>
<dbReference type="SUPFAM" id="SSF48173">
    <property type="entry name" value="Cryptochrome/photolyase FAD-binding domain"/>
    <property type="match status" value="1"/>
</dbReference>
<dbReference type="SUPFAM" id="SSF52425">
    <property type="entry name" value="Cryptochrome/photolyase, N-terminal domain"/>
    <property type="match status" value="1"/>
</dbReference>
<dbReference type="AlphaFoldDB" id="A0A163CY05"/>
<evidence type="ECO:0000256" key="1">
    <source>
        <dbReference type="ARBA" id="ARBA00001932"/>
    </source>
</evidence>
<protein>
    <submittedName>
        <fullName evidence="8">FAD-binding protein</fullName>
    </submittedName>
</protein>
<keyword evidence="4 6" id="KW-0157">Chromophore</keyword>
<organism evidence="8 9">
    <name type="scientific">Aquimarina aggregata</name>
    <dbReference type="NCBI Taxonomy" id="1642818"/>
    <lineage>
        <taxon>Bacteria</taxon>
        <taxon>Pseudomonadati</taxon>
        <taxon>Bacteroidota</taxon>
        <taxon>Flavobacteriia</taxon>
        <taxon>Flavobacteriales</taxon>
        <taxon>Flavobacteriaceae</taxon>
        <taxon>Aquimarina</taxon>
    </lineage>
</organism>
<evidence type="ECO:0000259" key="7">
    <source>
        <dbReference type="PROSITE" id="PS51645"/>
    </source>
</evidence>
<feature type="binding site" evidence="5">
    <location>
        <position position="271"/>
    </location>
    <ligand>
        <name>FAD</name>
        <dbReference type="ChEBI" id="CHEBI:57692"/>
    </ligand>
</feature>
<gene>
    <name evidence="8" type="ORF">AWE51_15925</name>
</gene>
<dbReference type="Gene3D" id="3.40.50.620">
    <property type="entry name" value="HUPs"/>
    <property type="match status" value="1"/>
</dbReference>
<comment type="caution">
    <text evidence="8">The sequence shown here is derived from an EMBL/GenBank/DDBJ whole genome shotgun (WGS) entry which is preliminary data.</text>
</comment>
<feature type="binding site" evidence="5">
    <location>
        <position position="220"/>
    </location>
    <ligand>
        <name>FAD</name>
        <dbReference type="ChEBI" id="CHEBI:57692"/>
    </ligand>
</feature>
<dbReference type="Gene3D" id="1.10.579.10">
    <property type="entry name" value="DNA Cyclobutane Dipyrimidine Photolyase, subunit A, domain 3"/>
    <property type="match status" value="1"/>
</dbReference>
<dbReference type="InterPro" id="IPR002081">
    <property type="entry name" value="Cryptochrome/DNA_photolyase_1"/>
</dbReference>
<dbReference type="RefSeq" id="WP_066308023.1">
    <property type="nucleotide sequence ID" value="NZ_LQRT01000001.1"/>
</dbReference>
<dbReference type="EMBL" id="LQRT01000001">
    <property type="protein sequence ID" value="KZS42855.1"/>
    <property type="molecule type" value="Genomic_DNA"/>
</dbReference>
<dbReference type="InterPro" id="IPR006050">
    <property type="entry name" value="DNA_photolyase_N"/>
</dbReference>
<dbReference type="GO" id="GO:0003904">
    <property type="term" value="F:deoxyribodipyrimidine photo-lyase activity"/>
    <property type="evidence" value="ECO:0007669"/>
    <property type="project" value="TreeGrafter"/>
</dbReference>
<reference evidence="8 9" key="1">
    <citation type="submission" date="2016-01" db="EMBL/GenBank/DDBJ databases">
        <title>The draft genome sequence of Aquimarina sp. RZW4-3-2.</title>
        <authorList>
            <person name="Wang Y."/>
        </authorList>
    </citation>
    <scope>NUCLEOTIDE SEQUENCE [LARGE SCALE GENOMIC DNA]</scope>
    <source>
        <strain evidence="8 9">RZW4-3-2</strain>
    </source>
</reference>
<keyword evidence="2 5" id="KW-0285">Flavoprotein</keyword>
<dbReference type="GO" id="GO:0009416">
    <property type="term" value="P:response to light stimulus"/>
    <property type="evidence" value="ECO:0007669"/>
    <property type="project" value="TreeGrafter"/>
</dbReference>
<evidence type="ECO:0000313" key="9">
    <source>
        <dbReference type="Proteomes" id="UP000076715"/>
    </source>
</evidence>
<proteinExistence type="inferred from homology"/>
<dbReference type="PANTHER" id="PTHR11455">
    <property type="entry name" value="CRYPTOCHROME"/>
    <property type="match status" value="1"/>
</dbReference>
<sequence>MHINPKEHINIVWLKRDLRLHDNEAVFNALQSKNPVLLVYVFENSLKEDDHYSERHWNFIKQSLKDINKQLAIFNTKVLAVSSEVIKTFSTLQQFWKIDTVFSHQETGIKITYDRDRAFKVFCKNNLISWKENSNNGIFRGLKNRDSWREDCESYMNGTQFKFNPDSNDFVSLTTISEVEKVFTLESLETEKNTNFQEGGSIIAEKYLHSFFYQGRYKNYSFHISKPELARKGCSRLSPYLAWGNLSVRQVWQYAIAFRANSDNKKQIDAFTSRLNWQVHFVQKFEMEEIMEFESINKGYHILKKKISLGYQDAWKDGKTGYPLVDACMRCLKETGYINFRMRAMVVSFFTHNLWQPWQAASAYLSSLFLDFEPGIHFPQLQMQAGETGINMLRIYNPIKNSMLHDPEGVFIKKWVPELQNVPVPFIHEPYKMTTLDQKFNNVVLGEDYPFPIVDMQVTRKKASDALWKMKDDALVKKESYRILKTHTLPNRKKLE</sequence>
<keyword evidence="3 5" id="KW-0274">FAD</keyword>
<keyword evidence="9" id="KW-1185">Reference proteome</keyword>
<evidence type="ECO:0000256" key="6">
    <source>
        <dbReference type="RuleBase" id="RU004182"/>
    </source>
</evidence>
<dbReference type="InterPro" id="IPR036134">
    <property type="entry name" value="Crypto/Photolyase_FAD-like_sf"/>
</dbReference>
<dbReference type="InterPro" id="IPR005101">
    <property type="entry name" value="Cryptochr/Photolyase_FAD-bd"/>
</dbReference>
<comment type="cofactor">
    <cofactor evidence="1">
        <name>(6R)-5,10-methylene-5,6,7,8-tetrahydrofolate</name>
        <dbReference type="ChEBI" id="CHEBI:15636"/>
    </cofactor>
</comment>
<evidence type="ECO:0000256" key="2">
    <source>
        <dbReference type="ARBA" id="ARBA00022630"/>
    </source>
</evidence>
<dbReference type="InterPro" id="IPR014729">
    <property type="entry name" value="Rossmann-like_a/b/a_fold"/>
</dbReference>
<name>A0A163CY05_9FLAO</name>
<dbReference type="STRING" id="1642818.AWE51_15925"/>
<dbReference type="GO" id="GO:0003677">
    <property type="term" value="F:DNA binding"/>
    <property type="evidence" value="ECO:0007669"/>
    <property type="project" value="TreeGrafter"/>
</dbReference>
<dbReference type="InterPro" id="IPR018394">
    <property type="entry name" value="DNA_photolyase_1_CS_C"/>
</dbReference>
<evidence type="ECO:0000256" key="4">
    <source>
        <dbReference type="ARBA" id="ARBA00022991"/>
    </source>
</evidence>
<evidence type="ECO:0000256" key="5">
    <source>
        <dbReference type="PIRSR" id="PIRSR602081-1"/>
    </source>
</evidence>
<dbReference type="PRINTS" id="PR00147">
    <property type="entry name" value="DNAPHOTLYASE"/>
</dbReference>
<dbReference type="Gene3D" id="1.25.40.80">
    <property type="match status" value="1"/>
</dbReference>
<dbReference type="GO" id="GO:0071949">
    <property type="term" value="F:FAD binding"/>
    <property type="evidence" value="ECO:0007669"/>
    <property type="project" value="TreeGrafter"/>
</dbReference>
<dbReference type="InterPro" id="IPR036155">
    <property type="entry name" value="Crypto/Photolyase_N_sf"/>
</dbReference>
<dbReference type="Pfam" id="PF00875">
    <property type="entry name" value="DNA_photolyase"/>
    <property type="match status" value="1"/>
</dbReference>
<comment type="similarity">
    <text evidence="6">Belongs to the DNA photolyase family.</text>
</comment>